<dbReference type="GO" id="GO:0043682">
    <property type="term" value="F:P-type divalent copper transporter activity"/>
    <property type="evidence" value="ECO:0007669"/>
    <property type="project" value="TreeGrafter"/>
</dbReference>
<evidence type="ECO:0000313" key="23">
    <source>
        <dbReference type="EMBL" id="HIX49866.1"/>
    </source>
</evidence>
<dbReference type="InterPro" id="IPR027256">
    <property type="entry name" value="P-typ_ATPase_IB"/>
</dbReference>
<evidence type="ECO:0000256" key="15">
    <source>
        <dbReference type="ARBA" id="ARBA00023008"/>
    </source>
</evidence>
<name>A0A9D1VZ80_9FIRM</name>
<dbReference type="PRINTS" id="PR00943">
    <property type="entry name" value="CUATPASE"/>
</dbReference>
<dbReference type="Gene3D" id="3.40.50.1000">
    <property type="entry name" value="HAD superfamily/HAD-like"/>
    <property type="match status" value="1"/>
</dbReference>
<feature type="transmembrane region" description="Helical" evidence="21">
    <location>
        <begin position="124"/>
        <end position="146"/>
    </location>
</feature>
<dbReference type="GO" id="GO:0016887">
    <property type="term" value="F:ATP hydrolysis activity"/>
    <property type="evidence" value="ECO:0007669"/>
    <property type="project" value="InterPro"/>
</dbReference>
<reference evidence="23" key="1">
    <citation type="journal article" date="2021" name="PeerJ">
        <title>Extensive microbial diversity within the chicken gut microbiome revealed by metagenomics and culture.</title>
        <authorList>
            <person name="Gilroy R."/>
            <person name="Ravi A."/>
            <person name="Getino M."/>
            <person name="Pursley I."/>
            <person name="Horton D.L."/>
            <person name="Alikhan N.F."/>
            <person name="Baker D."/>
            <person name="Gharbi K."/>
            <person name="Hall N."/>
            <person name="Watson M."/>
            <person name="Adriaenssens E.M."/>
            <person name="Foster-Nyarko E."/>
            <person name="Jarju S."/>
            <person name="Secka A."/>
            <person name="Antonio M."/>
            <person name="Oren A."/>
            <person name="Chaudhuri R.R."/>
            <person name="La Ragione R."/>
            <person name="Hildebrand F."/>
            <person name="Pallen M.J."/>
        </authorList>
    </citation>
    <scope>NUCLEOTIDE SEQUENCE</scope>
    <source>
        <strain evidence="23">2189</strain>
    </source>
</reference>
<dbReference type="GO" id="GO:0005507">
    <property type="term" value="F:copper ion binding"/>
    <property type="evidence" value="ECO:0007669"/>
    <property type="project" value="InterPro"/>
</dbReference>
<keyword evidence="13" id="KW-1278">Translocase</keyword>
<dbReference type="SUPFAM" id="SSF55008">
    <property type="entry name" value="HMA, heavy metal-associated domain"/>
    <property type="match status" value="2"/>
</dbReference>
<dbReference type="NCBIfam" id="TIGR01525">
    <property type="entry name" value="ATPase-IB_hvy"/>
    <property type="match status" value="1"/>
</dbReference>
<keyword evidence="11 21" id="KW-0067">ATP-binding</keyword>
<keyword evidence="15" id="KW-0186">Copper</keyword>
<evidence type="ECO:0000256" key="7">
    <source>
        <dbReference type="ARBA" id="ARBA00022723"/>
    </source>
</evidence>
<dbReference type="Pfam" id="PF00403">
    <property type="entry name" value="HMA"/>
    <property type="match status" value="2"/>
</dbReference>
<comment type="caution">
    <text evidence="23">The sequence shown here is derived from an EMBL/GenBank/DDBJ whole genome shotgun (WGS) entry which is preliminary data.</text>
</comment>
<evidence type="ECO:0000256" key="8">
    <source>
        <dbReference type="ARBA" id="ARBA00022737"/>
    </source>
</evidence>
<keyword evidence="12" id="KW-0460">Magnesium</keyword>
<feature type="transmembrane region" description="Helical" evidence="21">
    <location>
        <begin position="167"/>
        <end position="187"/>
    </location>
</feature>
<dbReference type="PANTHER" id="PTHR43520:SF8">
    <property type="entry name" value="P-TYPE CU(+) TRANSPORTER"/>
    <property type="match status" value="1"/>
</dbReference>
<dbReference type="GO" id="GO:0055070">
    <property type="term" value="P:copper ion homeostasis"/>
    <property type="evidence" value="ECO:0007669"/>
    <property type="project" value="TreeGrafter"/>
</dbReference>
<dbReference type="InterPro" id="IPR006122">
    <property type="entry name" value="HMA_Cu_ion-bd"/>
</dbReference>
<sequence length="843" mass="89350">MEQKFKVSGMTCAACSAGIQKTVGKMSGVHRAEVSLMGECMTVDYDESMTDAEKIIGTVVSLGYGAEADDGKATAKAAEGGKQALSGHAAEARKLRTRFIASLCFLLPLMYFTMGHMFGAPLPWFFEIASNFGLVQLLLTTPVLFINFAFFKSGFKAAIKRVPNMDTLVSLGAGVSYLFSAVVLFIVPTREDGMLFAMNNLFFESAAMVLTLVTLGKWLEARSKKKTGEEVEKLLRLAPETATVERDGKQMTVRLQELRIGDIVVVKQGDSIPADGRVVAGNSFVDTSAITGESLPVEIGPGDAVTSAAINRGNVIRVRAEKVGEDTVLSKIVRLVQNAGTSKAPIEKAVDKIAAVFVPAVLGIALLTFLVWMILWGTHAVDIAFFEVLSMAISVLVISCPCALGLATPVAVMAATGRGASLGILFKDAEALQKARGIQNVLLDKTATITEGKPRVTDICLYGGSMRGEVLSIFGGIELNSNHPLAECILLQAKEEGAVPAQAADFSYTSGKGAQARVNGKLCGIGNSGLMHMLGADLSACRQDAERLSAEGKTVLYCAEDGAVSALIAVADTLKEGSREAVAELKARGIRPAMLTGDGQGAARAIAAQVGIQEVYADVLPEDKLNIVIENKKKGMTAMVGDGINDSPALKEADVGVAMGNGTDIAIDSADVVLVGGDLRALENAIDLSRAAVRNIHQNLFWAFIYNLLCIPIAAGALFAVGVVLDPMYGAAAMSLSSLFVVTNALRLMRFRPKKKSAEVKAETKHQNSQDMNGGICMEKILTIEGMSCSHCSARVEKALNALEGTQATVELKKKRAVVQTQQPDEVLVKAVEDAGYEVKKIK</sequence>
<dbReference type="Proteomes" id="UP000886847">
    <property type="component" value="Unassembled WGS sequence"/>
</dbReference>
<evidence type="ECO:0000256" key="3">
    <source>
        <dbReference type="ARBA" id="ARBA00012517"/>
    </source>
</evidence>
<evidence type="ECO:0000256" key="18">
    <source>
        <dbReference type="ARBA" id="ARBA00029719"/>
    </source>
</evidence>
<keyword evidence="8" id="KW-0677">Repeat</keyword>
<dbReference type="InterPro" id="IPR023298">
    <property type="entry name" value="ATPase_P-typ_TM_dom_sf"/>
</dbReference>
<feature type="transmembrane region" description="Helical" evidence="21">
    <location>
        <begin position="700"/>
        <end position="722"/>
    </location>
</feature>
<dbReference type="InterPro" id="IPR036412">
    <property type="entry name" value="HAD-like_sf"/>
</dbReference>
<evidence type="ECO:0000256" key="19">
    <source>
        <dbReference type="ARBA" id="ARBA00033239"/>
    </source>
</evidence>
<evidence type="ECO:0000256" key="13">
    <source>
        <dbReference type="ARBA" id="ARBA00022967"/>
    </source>
</evidence>
<keyword evidence="5" id="KW-0813">Transport</keyword>
<feature type="domain" description="HMA" evidence="22">
    <location>
        <begin position="1"/>
        <end position="67"/>
    </location>
</feature>
<dbReference type="FunFam" id="3.30.70.100:FF:000001">
    <property type="entry name" value="ATPase copper transporting beta"/>
    <property type="match status" value="1"/>
</dbReference>
<evidence type="ECO:0000256" key="5">
    <source>
        <dbReference type="ARBA" id="ARBA00022448"/>
    </source>
</evidence>
<evidence type="ECO:0000313" key="24">
    <source>
        <dbReference type="Proteomes" id="UP000886847"/>
    </source>
</evidence>
<gene>
    <name evidence="23" type="ORF">H9851_01085</name>
</gene>
<evidence type="ECO:0000259" key="22">
    <source>
        <dbReference type="PROSITE" id="PS50846"/>
    </source>
</evidence>
<evidence type="ECO:0000256" key="6">
    <source>
        <dbReference type="ARBA" id="ARBA00022692"/>
    </source>
</evidence>
<dbReference type="GO" id="GO:0005886">
    <property type="term" value="C:plasma membrane"/>
    <property type="evidence" value="ECO:0007669"/>
    <property type="project" value="UniProtKB-SubCell"/>
</dbReference>
<evidence type="ECO:0000256" key="4">
    <source>
        <dbReference type="ARBA" id="ARBA00015102"/>
    </source>
</evidence>
<evidence type="ECO:0000256" key="14">
    <source>
        <dbReference type="ARBA" id="ARBA00022989"/>
    </source>
</evidence>
<dbReference type="InterPro" id="IPR023214">
    <property type="entry name" value="HAD_sf"/>
</dbReference>
<dbReference type="SUPFAM" id="SSF56784">
    <property type="entry name" value="HAD-like"/>
    <property type="match status" value="1"/>
</dbReference>
<evidence type="ECO:0000256" key="2">
    <source>
        <dbReference type="ARBA" id="ARBA00006024"/>
    </source>
</evidence>
<evidence type="ECO:0000256" key="9">
    <source>
        <dbReference type="ARBA" id="ARBA00022741"/>
    </source>
</evidence>
<dbReference type="InterPro" id="IPR036163">
    <property type="entry name" value="HMA_dom_sf"/>
</dbReference>
<evidence type="ECO:0000256" key="20">
    <source>
        <dbReference type="ARBA" id="ARBA00049289"/>
    </source>
</evidence>
<dbReference type="PROSITE" id="PS01047">
    <property type="entry name" value="HMA_1"/>
    <property type="match status" value="2"/>
</dbReference>
<dbReference type="Gene3D" id="3.30.70.100">
    <property type="match status" value="2"/>
</dbReference>
<keyword evidence="10" id="KW-0187">Copper transport</keyword>
<keyword evidence="7 21" id="KW-0479">Metal-binding</keyword>
<evidence type="ECO:0000256" key="21">
    <source>
        <dbReference type="RuleBase" id="RU362081"/>
    </source>
</evidence>
<keyword evidence="21" id="KW-1003">Cell membrane</keyword>
<dbReference type="InterPro" id="IPR017969">
    <property type="entry name" value="Heavy-metal-associated_CS"/>
</dbReference>
<dbReference type="SUPFAM" id="SSF81665">
    <property type="entry name" value="Calcium ATPase, transmembrane domain M"/>
    <property type="match status" value="1"/>
</dbReference>
<dbReference type="NCBIfam" id="TIGR01494">
    <property type="entry name" value="ATPase_P-type"/>
    <property type="match status" value="1"/>
</dbReference>
<dbReference type="EC" id="7.2.2.8" evidence="3"/>
<dbReference type="PROSITE" id="PS01229">
    <property type="entry name" value="COF_2"/>
    <property type="match status" value="1"/>
</dbReference>
<evidence type="ECO:0000256" key="10">
    <source>
        <dbReference type="ARBA" id="ARBA00022796"/>
    </source>
</evidence>
<dbReference type="GO" id="GO:0005524">
    <property type="term" value="F:ATP binding"/>
    <property type="evidence" value="ECO:0007669"/>
    <property type="project" value="UniProtKB-UniRule"/>
</dbReference>
<evidence type="ECO:0000256" key="16">
    <source>
        <dbReference type="ARBA" id="ARBA00023065"/>
    </source>
</evidence>
<keyword evidence="6 21" id="KW-0812">Transmembrane</keyword>
<dbReference type="Gene3D" id="3.40.1110.10">
    <property type="entry name" value="Calcium-transporting ATPase, cytoplasmic domain N"/>
    <property type="match status" value="1"/>
</dbReference>
<dbReference type="EMBL" id="DXEW01000005">
    <property type="protein sequence ID" value="HIX49866.1"/>
    <property type="molecule type" value="Genomic_DNA"/>
</dbReference>
<dbReference type="NCBIfam" id="TIGR00003">
    <property type="entry name" value="copper ion binding protein"/>
    <property type="match status" value="2"/>
</dbReference>
<evidence type="ECO:0000256" key="11">
    <source>
        <dbReference type="ARBA" id="ARBA00022840"/>
    </source>
</evidence>
<dbReference type="CDD" id="cd00371">
    <property type="entry name" value="HMA"/>
    <property type="match status" value="2"/>
</dbReference>
<keyword evidence="17 21" id="KW-0472">Membrane</keyword>
<evidence type="ECO:0000256" key="12">
    <source>
        <dbReference type="ARBA" id="ARBA00022842"/>
    </source>
</evidence>
<dbReference type="FunFam" id="2.70.150.10:FF:000002">
    <property type="entry name" value="Copper-transporting ATPase 1, putative"/>
    <property type="match status" value="1"/>
</dbReference>
<reference evidence="23" key="2">
    <citation type="submission" date="2021-04" db="EMBL/GenBank/DDBJ databases">
        <authorList>
            <person name="Gilroy R."/>
        </authorList>
    </citation>
    <scope>NUCLEOTIDE SEQUENCE</scope>
    <source>
        <strain evidence="23">2189</strain>
    </source>
</reference>
<dbReference type="InterPro" id="IPR001757">
    <property type="entry name" value="P_typ_ATPase"/>
</dbReference>
<dbReference type="SUPFAM" id="SSF81653">
    <property type="entry name" value="Calcium ATPase, transduction domain A"/>
    <property type="match status" value="1"/>
</dbReference>
<dbReference type="InterPro" id="IPR023299">
    <property type="entry name" value="ATPase_P-typ_cyto_dom_N"/>
</dbReference>
<feature type="transmembrane region" description="Helical" evidence="21">
    <location>
        <begin position="99"/>
        <end position="118"/>
    </location>
</feature>
<dbReference type="Gene3D" id="2.70.150.10">
    <property type="entry name" value="Calcium-transporting ATPase, cytoplasmic transduction domain A"/>
    <property type="match status" value="1"/>
</dbReference>
<dbReference type="PROSITE" id="PS50846">
    <property type="entry name" value="HMA_2"/>
    <property type="match status" value="2"/>
</dbReference>
<evidence type="ECO:0000256" key="17">
    <source>
        <dbReference type="ARBA" id="ARBA00023136"/>
    </source>
</evidence>
<comment type="similarity">
    <text evidence="2 21">Belongs to the cation transport ATPase (P-type) (TC 3.A.3) family. Type IB subfamily.</text>
</comment>
<dbReference type="Pfam" id="PF00122">
    <property type="entry name" value="E1-E2_ATPase"/>
    <property type="match status" value="1"/>
</dbReference>
<comment type="catalytic activity">
    <reaction evidence="20">
        <text>Cu(+)(in) + ATP + H2O = Cu(+)(out) + ADP + phosphate + H(+)</text>
        <dbReference type="Rhea" id="RHEA:25792"/>
        <dbReference type="ChEBI" id="CHEBI:15377"/>
        <dbReference type="ChEBI" id="CHEBI:15378"/>
        <dbReference type="ChEBI" id="CHEBI:30616"/>
        <dbReference type="ChEBI" id="CHEBI:43474"/>
        <dbReference type="ChEBI" id="CHEBI:49552"/>
        <dbReference type="ChEBI" id="CHEBI:456216"/>
        <dbReference type="EC" id="7.2.2.8"/>
    </reaction>
</comment>
<feature type="transmembrane region" description="Helical" evidence="21">
    <location>
        <begin position="388"/>
        <end position="412"/>
    </location>
</feature>
<feature type="domain" description="HMA" evidence="22">
    <location>
        <begin position="778"/>
        <end position="840"/>
    </location>
</feature>
<keyword evidence="14 21" id="KW-1133">Transmembrane helix</keyword>
<dbReference type="AlphaFoldDB" id="A0A9D1VZ80"/>
<comment type="subcellular location">
    <subcellularLocation>
        <location evidence="1">Cell membrane</location>
        <topology evidence="1">Multi-pass membrane protein</topology>
    </subcellularLocation>
</comment>
<proteinExistence type="inferred from homology"/>
<feature type="transmembrane region" description="Helical" evidence="21">
    <location>
        <begin position="353"/>
        <end position="376"/>
    </location>
</feature>
<keyword evidence="9 21" id="KW-0547">Nucleotide-binding</keyword>
<feature type="transmembrane region" description="Helical" evidence="21">
    <location>
        <begin position="193"/>
        <end position="216"/>
    </location>
</feature>
<feature type="transmembrane region" description="Helical" evidence="21">
    <location>
        <begin position="728"/>
        <end position="746"/>
    </location>
</feature>
<dbReference type="Pfam" id="PF00702">
    <property type="entry name" value="Hydrolase"/>
    <property type="match status" value="1"/>
</dbReference>
<accession>A0A9D1VZ80</accession>
<protein>
    <recommendedName>
        <fullName evidence="4">Copper-exporting P-type ATPase</fullName>
        <ecNumber evidence="3">7.2.2.8</ecNumber>
    </recommendedName>
    <alternativeName>
        <fullName evidence="18">Copper-exporting P-type ATPase A</fullName>
    </alternativeName>
    <alternativeName>
        <fullName evidence="19">Cu(+)-exporting ATPase</fullName>
    </alternativeName>
</protein>
<organism evidence="23 24">
    <name type="scientific">Candidatus Borkfalkia faecavium</name>
    <dbReference type="NCBI Taxonomy" id="2838508"/>
    <lineage>
        <taxon>Bacteria</taxon>
        <taxon>Bacillati</taxon>
        <taxon>Bacillota</taxon>
        <taxon>Clostridia</taxon>
        <taxon>Christensenellales</taxon>
        <taxon>Christensenellaceae</taxon>
        <taxon>Candidatus Borkfalkia</taxon>
    </lineage>
</organism>
<evidence type="ECO:0000256" key="1">
    <source>
        <dbReference type="ARBA" id="ARBA00004651"/>
    </source>
</evidence>
<dbReference type="CDD" id="cd02094">
    <property type="entry name" value="P-type_ATPase_Cu-like"/>
    <property type="match status" value="1"/>
</dbReference>
<dbReference type="GO" id="GO:0140581">
    <property type="term" value="F:P-type monovalent copper transporter activity"/>
    <property type="evidence" value="ECO:0007669"/>
    <property type="project" value="UniProtKB-EC"/>
</dbReference>
<dbReference type="PRINTS" id="PR00119">
    <property type="entry name" value="CATATPASE"/>
</dbReference>
<dbReference type="InterPro" id="IPR059000">
    <property type="entry name" value="ATPase_P-type_domA"/>
</dbReference>
<dbReference type="NCBIfam" id="TIGR01511">
    <property type="entry name" value="ATPase-IB1_Cu"/>
    <property type="match status" value="1"/>
</dbReference>
<dbReference type="InterPro" id="IPR008250">
    <property type="entry name" value="ATPase_P-typ_transduc_dom_A_sf"/>
</dbReference>
<dbReference type="InterPro" id="IPR006121">
    <property type="entry name" value="HMA_dom"/>
</dbReference>
<dbReference type="PANTHER" id="PTHR43520">
    <property type="entry name" value="ATP7, ISOFORM B"/>
    <property type="match status" value="1"/>
</dbReference>
<keyword evidence="16" id="KW-0406">Ion transport</keyword>